<protein>
    <submittedName>
        <fullName evidence="2">Uncharacterized protein</fullName>
    </submittedName>
</protein>
<keyword evidence="1" id="KW-0812">Transmembrane</keyword>
<keyword evidence="1" id="KW-0472">Membrane</keyword>
<accession>A0A7S3B5B1</accession>
<name>A0A7S3B5B1_9EUKA</name>
<dbReference type="AlphaFoldDB" id="A0A7S3B5B1"/>
<proteinExistence type="predicted"/>
<evidence type="ECO:0000313" key="2">
    <source>
        <dbReference type="EMBL" id="CAE0125406.1"/>
    </source>
</evidence>
<evidence type="ECO:0000256" key="1">
    <source>
        <dbReference type="SAM" id="Phobius"/>
    </source>
</evidence>
<dbReference type="EMBL" id="HBHX01046175">
    <property type="protein sequence ID" value="CAE0125406.1"/>
    <property type="molecule type" value="Transcribed_RNA"/>
</dbReference>
<gene>
    <name evidence="2" type="ORF">HERI1096_LOCUS25554</name>
</gene>
<feature type="transmembrane region" description="Helical" evidence="1">
    <location>
        <begin position="52"/>
        <end position="76"/>
    </location>
</feature>
<organism evidence="2">
    <name type="scientific">Haptolina ericina</name>
    <dbReference type="NCBI Taxonomy" id="156174"/>
    <lineage>
        <taxon>Eukaryota</taxon>
        <taxon>Haptista</taxon>
        <taxon>Haptophyta</taxon>
        <taxon>Prymnesiophyceae</taxon>
        <taxon>Prymnesiales</taxon>
        <taxon>Prymnesiaceae</taxon>
        <taxon>Haptolina</taxon>
    </lineage>
</organism>
<sequence length="101" mass="10463">MVMLTSSSAAAVFLLSGLSPLDYSIAFGAVTMAGGFAGKRLLGQLVRRYHCTALIVLVLGGMIGVSMVAIAATGIINLHSKLSQDSATVGELLRLRRICPA</sequence>
<reference evidence="2" key="1">
    <citation type="submission" date="2021-01" db="EMBL/GenBank/DDBJ databases">
        <authorList>
            <person name="Corre E."/>
            <person name="Pelletier E."/>
            <person name="Niang G."/>
            <person name="Scheremetjew M."/>
            <person name="Finn R."/>
            <person name="Kale V."/>
            <person name="Holt S."/>
            <person name="Cochrane G."/>
            <person name="Meng A."/>
            <person name="Brown T."/>
            <person name="Cohen L."/>
        </authorList>
    </citation>
    <scope>NUCLEOTIDE SEQUENCE</scope>
    <source>
        <strain evidence="2">CCMP281</strain>
    </source>
</reference>
<keyword evidence="1" id="KW-1133">Transmembrane helix</keyword>